<dbReference type="RefSeq" id="WP_157081965.1">
    <property type="nucleotide sequence ID" value="NZ_BCNT01000007.1"/>
</dbReference>
<reference evidence="2" key="1">
    <citation type="journal article" date="2019" name="Int. J. Syst. Evol. Microbiol.">
        <title>The Global Catalogue of Microorganisms (GCM) 10K type strain sequencing project: providing services to taxonomists for standard genome sequencing and annotation.</title>
        <authorList>
            <consortium name="The Broad Institute Genomics Platform"/>
            <consortium name="The Broad Institute Genome Sequencing Center for Infectious Disease"/>
            <person name="Wu L."/>
            <person name="Ma J."/>
        </authorList>
    </citation>
    <scope>NUCLEOTIDE SEQUENCE [LARGE SCALE GENOMIC DNA]</scope>
    <source>
        <strain evidence="2">TISTR 1906</strain>
    </source>
</reference>
<protein>
    <submittedName>
        <fullName evidence="1">Uncharacterized protein</fullName>
    </submittedName>
</protein>
<evidence type="ECO:0000313" key="2">
    <source>
        <dbReference type="Proteomes" id="UP001597463"/>
    </source>
</evidence>
<name>A0ABW5UPX9_9BURK</name>
<proteinExistence type="predicted"/>
<sequence length="158" mass="18532">MNGEHMPSYDKAKMMRLLEAKRAMHLTSNDFYVRLRELREHISGKRTFMRSNANMHESRDQVEAMLELPLEKARALTREQVEKFQRPTYTRSGTQHNDAPTGISYGLWGEYLQLLERQQRLEAEKERVHMAQSEQFACVGPLVKAVIQWGFNSPEHEL</sequence>
<comment type="caution">
    <text evidence="1">The sequence shown here is derived from an EMBL/GenBank/DDBJ whole genome shotgun (WGS) entry which is preliminary data.</text>
</comment>
<organism evidence="1 2">
    <name type="scientific">Comamonas terrae</name>
    <dbReference type="NCBI Taxonomy" id="673548"/>
    <lineage>
        <taxon>Bacteria</taxon>
        <taxon>Pseudomonadati</taxon>
        <taxon>Pseudomonadota</taxon>
        <taxon>Betaproteobacteria</taxon>
        <taxon>Burkholderiales</taxon>
        <taxon>Comamonadaceae</taxon>
        <taxon>Comamonas</taxon>
    </lineage>
</organism>
<keyword evidence="2" id="KW-1185">Reference proteome</keyword>
<accession>A0ABW5UPX9</accession>
<gene>
    <name evidence="1" type="ORF">ACFSW6_10385</name>
</gene>
<evidence type="ECO:0000313" key="1">
    <source>
        <dbReference type="EMBL" id="MFD2754495.1"/>
    </source>
</evidence>
<dbReference type="EMBL" id="JBHUMV010000004">
    <property type="protein sequence ID" value="MFD2754495.1"/>
    <property type="molecule type" value="Genomic_DNA"/>
</dbReference>
<dbReference type="Proteomes" id="UP001597463">
    <property type="component" value="Unassembled WGS sequence"/>
</dbReference>